<protein>
    <submittedName>
        <fullName evidence="1">Sialidase-2</fullName>
    </submittedName>
</protein>
<evidence type="ECO:0000313" key="1">
    <source>
        <dbReference type="EMBL" id="JAT41631.1"/>
    </source>
</evidence>
<name>A0A1D1XH73_9ARAE</name>
<reference evidence="1" key="1">
    <citation type="submission" date="2015-07" db="EMBL/GenBank/DDBJ databases">
        <title>Transcriptome Assembly of Anthurium amnicola.</title>
        <authorList>
            <person name="Suzuki J."/>
        </authorList>
    </citation>
    <scope>NUCLEOTIDE SEQUENCE</scope>
</reference>
<feature type="non-terminal residue" evidence="1">
    <location>
        <position position="138"/>
    </location>
</feature>
<gene>
    <name evidence="1" type="primary">Neu2</name>
    <name evidence="1" type="ORF">g.102819</name>
</gene>
<proteinExistence type="predicted"/>
<dbReference type="EMBL" id="GDJX01026305">
    <property type="protein sequence ID" value="JAT41631.1"/>
    <property type="molecule type" value="Transcribed_RNA"/>
</dbReference>
<sequence>MSLKSTSTETQLGGRLRCPSLVASSPPCPSFCFFFFIYIPTRMSASSSLLPHSPVFRCCTTHHHHRRRFASMATCVASSHSRAAPAAAAAACPCKFLDLPRPDFTELVFTAPDGGPKEKVLPGGDSEEDVDEVWAELR</sequence>
<organism evidence="1">
    <name type="scientific">Anthurium amnicola</name>
    <dbReference type="NCBI Taxonomy" id="1678845"/>
    <lineage>
        <taxon>Eukaryota</taxon>
        <taxon>Viridiplantae</taxon>
        <taxon>Streptophyta</taxon>
        <taxon>Embryophyta</taxon>
        <taxon>Tracheophyta</taxon>
        <taxon>Spermatophyta</taxon>
        <taxon>Magnoliopsida</taxon>
        <taxon>Liliopsida</taxon>
        <taxon>Araceae</taxon>
        <taxon>Pothoideae</taxon>
        <taxon>Potheae</taxon>
        <taxon>Anthurium</taxon>
    </lineage>
</organism>
<dbReference type="AlphaFoldDB" id="A0A1D1XH73"/>
<accession>A0A1D1XH73</accession>